<dbReference type="Pfam" id="PF17645">
    <property type="entry name" value="Amdase"/>
    <property type="match status" value="1"/>
</dbReference>
<protein>
    <recommendedName>
        <fullName evidence="3">Asp/Glu/hydantoin racemase</fullName>
    </recommendedName>
</protein>
<dbReference type="STRING" id="1043005.A0A074YGT5"/>
<reference evidence="1 2" key="1">
    <citation type="journal article" date="2014" name="BMC Genomics">
        <title>Genome sequencing of four Aureobasidium pullulans varieties: biotechnological potential, stress tolerance, and description of new species.</title>
        <authorList>
            <person name="Gostin Ar C."/>
            <person name="Ohm R.A."/>
            <person name="Kogej T."/>
            <person name="Sonjak S."/>
            <person name="Turk M."/>
            <person name="Zajc J."/>
            <person name="Zalar P."/>
            <person name="Grube M."/>
            <person name="Sun H."/>
            <person name="Han J."/>
            <person name="Sharma A."/>
            <person name="Chiniquy J."/>
            <person name="Ngan C.Y."/>
            <person name="Lipzen A."/>
            <person name="Barry K."/>
            <person name="Grigoriev I.V."/>
            <person name="Gunde-Cimerman N."/>
        </authorList>
    </citation>
    <scope>NUCLEOTIDE SEQUENCE [LARGE SCALE GENOMIC DNA]</scope>
    <source>
        <strain evidence="1 2">EXF-2481</strain>
    </source>
</reference>
<dbReference type="InterPro" id="IPR053714">
    <property type="entry name" value="Iso_Racemase_Enz_sf"/>
</dbReference>
<proteinExistence type="predicted"/>
<dbReference type="InterPro" id="IPR026286">
    <property type="entry name" value="MaiA/AMDase"/>
</dbReference>
<dbReference type="RefSeq" id="XP_013343935.1">
    <property type="nucleotide sequence ID" value="XM_013488481.1"/>
</dbReference>
<dbReference type="AlphaFoldDB" id="A0A074YGT5"/>
<dbReference type="Proteomes" id="UP000030641">
    <property type="component" value="Unassembled WGS sequence"/>
</dbReference>
<evidence type="ECO:0000313" key="2">
    <source>
        <dbReference type="Proteomes" id="UP000030641"/>
    </source>
</evidence>
<dbReference type="EMBL" id="KL584759">
    <property type="protein sequence ID" value="KEQ95269.1"/>
    <property type="molecule type" value="Genomic_DNA"/>
</dbReference>
<dbReference type="PIRSF" id="PIRSF015736">
    <property type="entry name" value="MI"/>
    <property type="match status" value="1"/>
</dbReference>
<organism evidence="1 2">
    <name type="scientific">Aureobasidium subglaciale (strain EXF-2481)</name>
    <name type="common">Aureobasidium pullulans var. subglaciale</name>
    <dbReference type="NCBI Taxonomy" id="1043005"/>
    <lineage>
        <taxon>Eukaryota</taxon>
        <taxon>Fungi</taxon>
        <taxon>Dikarya</taxon>
        <taxon>Ascomycota</taxon>
        <taxon>Pezizomycotina</taxon>
        <taxon>Dothideomycetes</taxon>
        <taxon>Dothideomycetidae</taxon>
        <taxon>Dothideales</taxon>
        <taxon>Saccotheciaceae</taxon>
        <taxon>Aureobasidium</taxon>
    </lineage>
</organism>
<dbReference type="OrthoDB" id="414270at2759"/>
<dbReference type="OMA" id="TNLHAAH"/>
<sequence length="241" mass="26469">MSKRIRIGILTPSSNTVLEPLSQKIIDQLPEVSVHFSRFTVHRIALSSDALAQFDNTKIIEAAKLLADAYVDVIGWSGTSSGWLGFEQDEKLCEEITAATGVPATTSVLALNKLVKKLGVEKMSLVTPYTDDVQEAIIRNYATIGVDCDLERHLRQSHNAGFADISVATLDDMVREVVKGGAKHVSVFCTGLKAAQRVDFWEEKYNICVLDTVATVMWDALRISGVDTGRIVGWGKLFQEV</sequence>
<dbReference type="GeneID" id="25371537"/>
<evidence type="ECO:0000313" key="1">
    <source>
        <dbReference type="EMBL" id="KEQ95269.1"/>
    </source>
</evidence>
<dbReference type="PANTHER" id="PTHR40267">
    <property type="entry name" value="BLR3294 PROTEIN"/>
    <property type="match status" value="1"/>
</dbReference>
<name>A0A074YGT5_AURSE</name>
<dbReference type="InParanoid" id="A0A074YGT5"/>
<evidence type="ECO:0008006" key="3">
    <source>
        <dbReference type="Google" id="ProtNLM"/>
    </source>
</evidence>
<dbReference type="Gene3D" id="3.40.50.12500">
    <property type="match status" value="1"/>
</dbReference>
<accession>A0A074YGT5</accession>
<keyword evidence="2" id="KW-1185">Reference proteome</keyword>
<dbReference type="PANTHER" id="PTHR40267:SF1">
    <property type="entry name" value="BLR3294 PROTEIN"/>
    <property type="match status" value="1"/>
</dbReference>
<gene>
    <name evidence="1" type="ORF">AUEXF2481DRAFT_79716</name>
</gene>
<dbReference type="HOGENOM" id="CLU_068086_1_0_1"/>